<sequence length="115" mass="13660">MHKDLDPNVQPWKQELKTTLERIETLAATHQQDTLTLLAILRSLEDMHRHIRDTWFQDSLPDNRQALYSLLRDIETEGGWPYISRIQLQTILRVWFQTEVVRNLPKSLESQPLDD</sequence>
<dbReference type="Proteomes" id="UP001235303">
    <property type="component" value="Unassembled WGS sequence"/>
</dbReference>
<evidence type="ECO:0000313" key="2">
    <source>
        <dbReference type="Proteomes" id="UP001235303"/>
    </source>
</evidence>
<proteinExistence type="predicted"/>
<accession>A0ABT7AXB8</accession>
<evidence type="ECO:0008006" key="3">
    <source>
        <dbReference type="Google" id="ProtNLM"/>
    </source>
</evidence>
<protein>
    <recommendedName>
        <fullName evidence="3">Hemerythrin-like domain-containing protein</fullName>
    </recommendedName>
</protein>
<keyword evidence="2" id="KW-1185">Reference proteome</keyword>
<evidence type="ECO:0000313" key="1">
    <source>
        <dbReference type="EMBL" id="MDJ1171064.1"/>
    </source>
</evidence>
<reference evidence="1 2" key="1">
    <citation type="submission" date="2023-01" db="EMBL/GenBank/DDBJ databases">
        <title>Novel diversity within Roseofilum (Cyanobacteria; Desertifilaceae) from marine benthic mats with descriptions of four novel species.</title>
        <authorList>
            <person name="Wang Y."/>
            <person name="Berthold D.E."/>
            <person name="Hu J."/>
            <person name="Lefler F.W."/>
            <person name="Laughinghouse H.D. IV."/>
        </authorList>
    </citation>
    <scope>NUCLEOTIDE SEQUENCE [LARGE SCALE GENOMIC DNA]</scope>
    <source>
        <strain evidence="1 2">BLCC-M154</strain>
    </source>
</reference>
<comment type="caution">
    <text evidence="1">The sequence shown here is derived from an EMBL/GenBank/DDBJ whole genome shotgun (WGS) entry which is preliminary data.</text>
</comment>
<gene>
    <name evidence="1" type="ORF">PMG71_16665</name>
</gene>
<name>A0ABT7AXB8_9CYAN</name>
<organism evidence="1 2">
    <name type="scientific">Roseofilum acuticapitatum BLCC-M154</name>
    <dbReference type="NCBI Taxonomy" id="3022444"/>
    <lineage>
        <taxon>Bacteria</taxon>
        <taxon>Bacillati</taxon>
        <taxon>Cyanobacteriota</taxon>
        <taxon>Cyanophyceae</taxon>
        <taxon>Desertifilales</taxon>
        <taxon>Desertifilaceae</taxon>
        <taxon>Roseofilum</taxon>
        <taxon>Roseofilum acuticapitatum</taxon>
    </lineage>
</organism>
<dbReference type="EMBL" id="JAQOSP010000105">
    <property type="protein sequence ID" value="MDJ1171064.1"/>
    <property type="molecule type" value="Genomic_DNA"/>
</dbReference>
<dbReference type="RefSeq" id="WP_283754816.1">
    <property type="nucleotide sequence ID" value="NZ_JAQOSP010000105.1"/>
</dbReference>